<feature type="binding site" evidence="7">
    <location>
        <position position="333"/>
    </location>
    <ligand>
        <name>Zn(2+)</name>
        <dbReference type="ChEBI" id="CHEBI:29105"/>
    </ligand>
</feature>
<accession>A0ABR3PKV1</accession>
<dbReference type="PANTHER" id="PTHR11085:SF9">
    <property type="entry name" value="NAD-DEPENDENT PROTEIN DEACETYLASE SIRTUIN-1"/>
    <property type="match status" value="1"/>
</dbReference>
<evidence type="ECO:0000256" key="5">
    <source>
        <dbReference type="ARBA" id="ARBA00022833"/>
    </source>
</evidence>
<evidence type="ECO:0000256" key="8">
    <source>
        <dbReference type="SAM" id="MobiDB-lite"/>
    </source>
</evidence>
<evidence type="ECO:0000256" key="3">
    <source>
        <dbReference type="ARBA" id="ARBA00022679"/>
    </source>
</evidence>
<feature type="compositionally biased region" description="Basic and acidic residues" evidence="8">
    <location>
        <begin position="15"/>
        <end position="34"/>
    </location>
</feature>
<feature type="domain" description="Deacetylase sirtuin-type" evidence="9">
    <location>
        <begin position="173"/>
        <end position="469"/>
    </location>
</feature>
<feature type="compositionally biased region" description="Acidic residues" evidence="8">
    <location>
        <begin position="61"/>
        <end position="78"/>
    </location>
</feature>
<sequence>MSEPHVLKHSHTPYKKRDSPEHTSRPSSKHEPGHDAPSATNGHSMSNDARQSREVEKHDEQDIDPESPLSSDDEDISASALEEELDRAEFDPFYEHDVSADDAYPAEEAKALREKLREVGPNRFIHQKITREDVPMRKMVTIFGIRPDLPYSEAWYCRALGLAIQRELRKRYRLPQYNTIDDAVSLLQSCKNIVVITGAGISTSLGIPDFRSKNTGFYSQLLERGFESPEDVFDIQNFDDDPSHFYQLANEILPITDKCSPTHAFIKLLQDKGKLLTNYTQNIDNIEAFAGITPDRLIQCHGSWATATCRKCGYTVSGDVIFADVKAQRVSRCQKCSEMVLQKPRKRKRASQGGSKSRKSSYSDSEDDGQYDIPEAGVMKPNITFFGEKLPNTFFDRLTEHDVSKVDLVVVIGTSMKVAPVSEIPHYISPKVPQIYISREPVDHINFDITLLGYCDSVVAELCKRAGWQLDHLMIPPDFETNVEGTNRPGTWVID</sequence>
<dbReference type="Pfam" id="PF02146">
    <property type="entry name" value="SIR2"/>
    <property type="match status" value="1"/>
</dbReference>
<reference evidence="10 11" key="1">
    <citation type="submission" date="2024-07" db="EMBL/GenBank/DDBJ databases">
        <title>Draft sequence of the Neodothiora populina.</title>
        <authorList>
            <person name="Drown D.D."/>
            <person name="Schuette U.S."/>
            <person name="Buechlein A.B."/>
            <person name="Rusch D.R."/>
            <person name="Winton L.W."/>
            <person name="Adams G.A."/>
        </authorList>
    </citation>
    <scope>NUCLEOTIDE SEQUENCE [LARGE SCALE GENOMIC DNA]</scope>
    <source>
        <strain evidence="10 11">CPC 39397</strain>
    </source>
</reference>
<comment type="caution">
    <text evidence="10">The sequence shown here is derived from an EMBL/GenBank/DDBJ whole genome shotgun (WGS) entry which is preliminary data.</text>
</comment>
<proteinExistence type="inferred from homology"/>
<evidence type="ECO:0000313" key="10">
    <source>
        <dbReference type="EMBL" id="KAL1306764.1"/>
    </source>
</evidence>
<feature type="compositionally biased region" description="Basic and acidic residues" evidence="8">
    <location>
        <begin position="50"/>
        <end position="60"/>
    </location>
</feature>
<feature type="binding site" evidence="7">
    <location>
        <position position="336"/>
    </location>
    <ligand>
        <name>Zn(2+)</name>
        <dbReference type="ChEBI" id="CHEBI:29105"/>
    </ligand>
</feature>
<evidence type="ECO:0000259" key="9">
    <source>
        <dbReference type="PROSITE" id="PS50305"/>
    </source>
</evidence>
<protein>
    <recommendedName>
        <fullName evidence="9">Deacetylase sirtuin-type domain-containing protein</fullName>
    </recommendedName>
</protein>
<dbReference type="PROSITE" id="PS50305">
    <property type="entry name" value="SIRTUIN"/>
    <property type="match status" value="1"/>
</dbReference>
<dbReference type="Gene3D" id="3.40.50.1220">
    <property type="entry name" value="TPP-binding domain"/>
    <property type="match status" value="1"/>
</dbReference>
<name>A0ABR3PKV1_9PEZI</name>
<feature type="compositionally biased region" description="Low complexity" evidence="8">
    <location>
        <begin position="351"/>
        <end position="363"/>
    </location>
</feature>
<evidence type="ECO:0000256" key="6">
    <source>
        <dbReference type="ARBA" id="ARBA00023027"/>
    </source>
</evidence>
<dbReference type="Gene3D" id="3.30.1600.10">
    <property type="entry name" value="SIR2/SIRT2 'Small Domain"/>
    <property type="match status" value="1"/>
</dbReference>
<comment type="cofactor">
    <cofactor evidence="1">
        <name>Zn(2+)</name>
        <dbReference type="ChEBI" id="CHEBI:29105"/>
    </cofactor>
</comment>
<evidence type="ECO:0000256" key="1">
    <source>
        <dbReference type="ARBA" id="ARBA00001947"/>
    </source>
</evidence>
<organism evidence="10 11">
    <name type="scientific">Neodothiora populina</name>
    <dbReference type="NCBI Taxonomy" id="2781224"/>
    <lineage>
        <taxon>Eukaryota</taxon>
        <taxon>Fungi</taxon>
        <taxon>Dikarya</taxon>
        <taxon>Ascomycota</taxon>
        <taxon>Pezizomycotina</taxon>
        <taxon>Dothideomycetes</taxon>
        <taxon>Dothideomycetidae</taxon>
        <taxon>Dothideales</taxon>
        <taxon>Dothioraceae</taxon>
        <taxon>Neodothiora</taxon>
    </lineage>
</organism>
<dbReference type="InterPro" id="IPR026590">
    <property type="entry name" value="Ssirtuin_cat_dom"/>
</dbReference>
<keyword evidence="4 7" id="KW-0479">Metal-binding</keyword>
<dbReference type="InterPro" id="IPR026591">
    <property type="entry name" value="Sirtuin_cat_small_dom_sf"/>
</dbReference>
<keyword evidence="3" id="KW-0808">Transferase</keyword>
<feature type="binding site" evidence="7">
    <location>
        <position position="309"/>
    </location>
    <ligand>
        <name>Zn(2+)</name>
        <dbReference type="ChEBI" id="CHEBI:29105"/>
    </ligand>
</feature>
<feature type="region of interest" description="Disordered" evidence="8">
    <location>
        <begin position="1"/>
        <end position="78"/>
    </location>
</feature>
<feature type="compositionally biased region" description="Polar residues" evidence="8">
    <location>
        <begin position="38"/>
        <end position="49"/>
    </location>
</feature>
<dbReference type="EMBL" id="JBFMKM010000004">
    <property type="protein sequence ID" value="KAL1306764.1"/>
    <property type="molecule type" value="Genomic_DNA"/>
</dbReference>
<keyword evidence="11" id="KW-1185">Reference proteome</keyword>
<dbReference type="InterPro" id="IPR003000">
    <property type="entry name" value="Sirtuin"/>
</dbReference>
<evidence type="ECO:0000256" key="4">
    <source>
        <dbReference type="ARBA" id="ARBA00022723"/>
    </source>
</evidence>
<evidence type="ECO:0000313" key="11">
    <source>
        <dbReference type="Proteomes" id="UP001562354"/>
    </source>
</evidence>
<feature type="active site" description="Proton acceptor" evidence="7">
    <location>
        <position position="301"/>
    </location>
</feature>
<evidence type="ECO:0000256" key="7">
    <source>
        <dbReference type="PROSITE-ProRule" id="PRU00236"/>
    </source>
</evidence>
<dbReference type="InterPro" id="IPR029035">
    <property type="entry name" value="DHS-like_NAD/FAD-binding_dom"/>
</dbReference>
<feature type="binding site" evidence="7">
    <location>
        <position position="312"/>
    </location>
    <ligand>
        <name>Zn(2+)</name>
        <dbReference type="ChEBI" id="CHEBI:29105"/>
    </ligand>
</feature>
<keyword evidence="5 7" id="KW-0862">Zinc</keyword>
<evidence type="ECO:0000256" key="2">
    <source>
        <dbReference type="ARBA" id="ARBA00006924"/>
    </source>
</evidence>
<dbReference type="PANTHER" id="PTHR11085">
    <property type="entry name" value="NAD-DEPENDENT PROTEIN DEACYLASE SIRTUIN-5, MITOCHONDRIAL-RELATED"/>
    <property type="match status" value="1"/>
</dbReference>
<keyword evidence="6" id="KW-0520">NAD</keyword>
<comment type="similarity">
    <text evidence="2">Belongs to the sirtuin family. Class I subfamily.</text>
</comment>
<dbReference type="RefSeq" id="XP_069203036.1">
    <property type="nucleotide sequence ID" value="XM_069345208.1"/>
</dbReference>
<dbReference type="InterPro" id="IPR050134">
    <property type="entry name" value="NAD-dep_sirtuin_deacylases"/>
</dbReference>
<dbReference type="Proteomes" id="UP001562354">
    <property type="component" value="Unassembled WGS sequence"/>
</dbReference>
<gene>
    <name evidence="10" type="ORF">AAFC00_005427</name>
</gene>
<dbReference type="GeneID" id="95979126"/>
<dbReference type="SUPFAM" id="SSF52467">
    <property type="entry name" value="DHS-like NAD/FAD-binding domain"/>
    <property type="match status" value="1"/>
</dbReference>
<feature type="region of interest" description="Disordered" evidence="8">
    <location>
        <begin position="344"/>
        <end position="374"/>
    </location>
</feature>